<dbReference type="AlphaFoldDB" id="A0A0E9RYH8"/>
<evidence type="ECO:0000313" key="1">
    <source>
        <dbReference type="EMBL" id="JAH33303.1"/>
    </source>
</evidence>
<protein>
    <submittedName>
        <fullName evidence="1">Uncharacterized protein</fullName>
    </submittedName>
</protein>
<accession>A0A0E9RYH8</accession>
<sequence>MYLTKVCHSPDCLKSSNVAAWIKLPAVQVSTLRLNCQNENSY</sequence>
<dbReference type="EMBL" id="GBXM01075274">
    <property type="protein sequence ID" value="JAH33303.1"/>
    <property type="molecule type" value="Transcribed_RNA"/>
</dbReference>
<proteinExistence type="predicted"/>
<dbReference type="EMBL" id="GBXM01075108">
    <property type="protein sequence ID" value="JAH33469.1"/>
    <property type="molecule type" value="Transcribed_RNA"/>
</dbReference>
<reference evidence="1" key="2">
    <citation type="journal article" date="2015" name="Fish Shellfish Immunol.">
        <title>Early steps in the European eel (Anguilla anguilla)-Vibrio vulnificus interaction in the gills: Role of the RtxA13 toxin.</title>
        <authorList>
            <person name="Callol A."/>
            <person name="Pajuelo D."/>
            <person name="Ebbesson L."/>
            <person name="Teles M."/>
            <person name="MacKenzie S."/>
            <person name="Amaro C."/>
        </authorList>
    </citation>
    <scope>NUCLEOTIDE SEQUENCE</scope>
</reference>
<name>A0A0E9RYH8_ANGAN</name>
<reference evidence="1" key="1">
    <citation type="submission" date="2014-11" db="EMBL/GenBank/DDBJ databases">
        <authorList>
            <person name="Amaro Gonzalez C."/>
        </authorList>
    </citation>
    <scope>NUCLEOTIDE SEQUENCE</scope>
</reference>
<organism evidence="1">
    <name type="scientific">Anguilla anguilla</name>
    <name type="common">European freshwater eel</name>
    <name type="synonym">Muraena anguilla</name>
    <dbReference type="NCBI Taxonomy" id="7936"/>
    <lineage>
        <taxon>Eukaryota</taxon>
        <taxon>Metazoa</taxon>
        <taxon>Chordata</taxon>
        <taxon>Craniata</taxon>
        <taxon>Vertebrata</taxon>
        <taxon>Euteleostomi</taxon>
        <taxon>Actinopterygii</taxon>
        <taxon>Neopterygii</taxon>
        <taxon>Teleostei</taxon>
        <taxon>Anguilliformes</taxon>
        <taxon>Anguillidae</taxon>
        <taxon>Anguilla</taxon>
    </lineage>
</organism>